<keyword evidence="2" id="KW-1185">Reference proteome</keyword>
<name>A0A0P1AC85_PLAHL</name>
<dbReference type="RefSeq" id="XP_024574919.1">
    <property type="nucleotide sequence ID" value="XM_024723998.1"/>
</dbReference>
<accession>A0A0P1AC85</accession>
<reference evidence="2" key="1">
    <citation type="submission" date="2014-09" db="EMBL/GenBank/DDBJ databases">
        <authorList>
            <person name="Sharma Rahul"/>
            <person name="Thines Marco"/>
        </authorList>
    </citation>
    <scope>NUCLEOTIDE SEQUENCE [LARGE SCALE GENOMIC DNA]</scope>
</reference>
<dbReference type="EMBL" id="CCYD01000322">
    <property type="protein sequence ID" value="CEG38550.1"/>
    <property type="molecule type" value="Genomic_DNA"/>
</dbReference>
<evidence type="ECO:0000313" key="1">
    <source>
        <dbReference type="EMBL" id="CEG38550.1"/>
    </source>
</evidence>
<protein>
    <submittedName>
        <fullName evidence="1">Uncharacterized protein</fullName>
    </submittedName>
</protein>
<sequence>MHLSFCTNTELITHNASQAAVFIQYLSKHQLSLSDVKAVCESDRRSRKFHAVDVILALVYGESDQDAKFESHIPSRSDHVQH</sequence>
<dbReference type="GeneID" id="36403671"/>
<evidence type="ECO:0000313" key="2">
    <source>
        <dbReference type="Proteomes" id="UP000054928"/>
    </source>
</evidence>
<dbReference type="AlphaFoldDB" id="A0A0P1AC85"/>
<proteinExistence type="predicted"/>
<dbReference type="Proteomes" id="UP000054928">
    <property type="component" value="Unassembled WGS sequence"/>
</dbReference>
<organism evidence="1 2">
    <name type="scientific">Plasmopara halstedii</name>
    <name type="common">Downy mildew of sunflower</name>
    <dbReference type="NCBI Taxonomy" id="4781"/>
    <lineage>
        <taxon>Eukaryota</taxon>
        <taxon>Sar</taxon>
        <taxon>Stramenopiles</taxon>
        <taxon>Oomycota</taxon>
        <taxon>Peronosporomycetes</taxon>
        <taxon>Peronosporales</taxon>
        <taxon>Peronosporaceae</taxon>
        <taxon>Plasmopara</taxon>
    </lineage>
</organism>